<dbReference type="InterPro" id="IPR006944">
    <property type="entry name" value="Phage/GTA_portal"/>
</dbReference>
<evidence type="ECO:0000313" key="1">
    <source>
        <dbReference type="EMBL" id="KKN42550.1"/>
    </source>
</evidence>
<name>A0A0F9QER6_9ZZZZ</name>
<feature type="non-terminal residue" evidence="1">
    <location>
        <position position="1"/>
    </location>
</feature>
<accession>A0A0F9QER6</accession>
<reference evidence="1" key="1">
    <citation type="journal article" date="2015" name="Nature">
        <title>Complex archaea that bridge the gap between prokaryotes and eukaryotes.</title>
        <authorList>
            <person name="Spang A."/>
            <person name="Saw J.H."/>
            <person name="Jorgensen S.L."/>
            <person name="Zaremba-Niedzwiedzka K."/>
            <person name="Martijn J."/>
            <person name="Lind A.E."/>
            <person name="van Eijk R."/>
            <person name="Schleper C."/>
            <person name="Guy L."/>
            <person name="Ettema T.J."/>
        </authorList>
    </citation>
    <scope>NUCLEOTIDE SEQUENCE</scope>
</reference>
<dbReference type="AlphaFoldDB" id="A0A0F9QER6"/>
<organism evidence="1">
    <name type="scientific">marine sediment metagenome</name>
    <dbReference type="NCBI Taxonomy" id="412755"/>
    <lineage>
        <taxon>unclassified sequences</taxon>
        <taxon>metagenomes</taxon>
        <taxon>ecological metagenomes</taxon>
    </lineage>
</organism>
<evidence type="ECO:0008006" key="2">
    <source>
        <dbReference type="Google" id="ProtNLM"/>
    </source>
</evidence>
<gene>
    <name evidence="1" type="ORF">LCGC14_0712000</name>
</gene>
<comment type="caution">
    <text evidence="1">The sequence shown here is derived from an EMBL/GenBank/DDBJ whole genome shotgun (WGS) entry which is preliminary data.</text>
</comment>
<proteinExistence type="predicted"/>
<sequence length="665" mass="72115">VQVPIPDHPMAALLENPNPHYPGELLIQAVLMDRTLTGNGYILKERNGFGMPIALWWVPASTIEPKWPQDGLTFISHYEYKPQGNPIAIHPDDVIHFRHLGIDPSNTRKGISPLASLWREIFTDDEAANFSASLLTNFAVPGMIVSPSDDSELTDDEAKVIKEGLMQRFGGDKRGEPGIFSAKTKIDVVAWSPQQLDLGMLRQIPEERVSAVLGIPAAVVGLGTGLQQTKVGATMREMREMAYESNIVPTQRLMGAELRTQLLVDFESDITRFRVGFDTTDVRVLQEDADKLWERTGKAVAGGWLMVSSAKKLVGELPLPGDDVYLRSIATIEVGPDAEPFQIDASEGGKALLGDDAIWAGKAAYPGEAKATATQRSLVRQFRREATKIAREWARELDGAFIDLAASIEIEVFPGGKALGQGDNGNGHKQGIGPPHIESVTLEGGELVEVTIPDGIEKDLFKGMYEAFYSLILTTTDATIATTLGIEIGVNLEDLVARGFIAEGGQKITQIKEQTRTAVTKALAEGRAAGDGAQALGRRIRGMVEGRGMYPGVYKRGFDAAKARGWGDVAAEQAGDRAARQYRAETIARTETKTAQNQSTVLSYQANPVVIGITVFDGAECGWDGHDDELKANGRQISFAEASETPLSHPRCVRSFGPTIRSEAE</sequence>
<dbReference type="Pfam" id="PF04860">
    <property type="entry name" value="Phage_portal"/>
    <property type="match status" value="1"/>
</dbReference>
<dbReference type="EMBL" id="LAZR01001573">
    <property type="protein sequence ID" value="KKN42550.1"/>
    <property type="molecule type" value="Genomic_DNA"/>
</dbReference>
<protein>
    <recommendedName>
        <fullName evidence="2">Phage portal protein</fullName>
    </recommendedName>
</protein>